<proteinExistence type="predicted"/>
<dbReference type="EMBL" id="FNOK01000007">
    <property type="protein sequence ID" value="SDX08997.1"/>
    <property type="molecule type" value="Genomic_DNA"/>
</dbReference>
<dbReference type="PROSITE" id="PS50943">
    <property type="entry name" value="HTH_CROC1"/>
    <property type="match status" value="1"/>
</dbReference>
<dbReference type="InterPro" id="IPR001387">
    <property type="entry name" value="Cro/C1-type_HTH"/>
</dbReference>
<keyword evidence="3" id="KW-1185">Reference proteome</keyword>
<evidence type="ECO:0000313" key="2">
    <source>
        <dbReference type="EMBL" id="SDX08997.1"/>
    </source>
</evidence>
<dbReference type="STRING" id="418495.SAMN05216215_1007175"/>
<dbReference type="RefSeq" id="WP_093264134.1">
    <property type="nucleotide sequence ID" value="NZ_FNOK01000007.1"/>
</dbReference>
<dbReference type="InterPro" id="IPR010982">
    <property type="entry name" value="Lambda_DNA-bd_dom_sf"/>
</dbReference>
<dbReference type="Pfam" id="PF19054">
    <property type="entry name" value="DUF5753"/>
    <property type="match status" value="1"/>
</dbReference>
<dbReference type="AlphaFoldDB" id="A0A1H2YVB5"/>
<dbReference type="OrthoDB" id="4285266at2"/>
<dbReference type="Gene3D" id="1.10.260.40">
    <property type="entry name" value="lambda repressor-like DNA-binding domains"/>
    <property type="match status" value="1"/>
</dbReference>
<feature type="domain" description="HTH cro/C1-type" evidence="1">
    <location>
        <begin position="15"/>
        <end position="68"/>
    </location>
</feature>
<dbReference type="CDD" id="cd00093">
    <property type="entry name" value="HTH_XRE"/>
    <property type="match status" value="1"/>
</dbReference>
<dbReference type="Pfam" id="PF13560">
    <property type="entry name" value="HTH_31"/>
    <property type="match status" value="1"/>
</dbReference>
<sequence>MPSPTMRRKTLGAELRRLRNAEALSADQIADLLGCSQAKVRHMENGRTAPSKAELKVLMDHYGLPDERRSILEETREEARKRGWWSTYRLPSWFQDYVGMESDAVRVRTFELEMIPGLLQTEAYARAINVIGSHMTEPEEVERQVSARLRRQVRLDEGDSLALHAVISEAALHRCTADPALAQEQMRRLAELAAKPNISIQVLPFSSGLHESVSGSFTLLDFPPGTWPSSAYQEYAVGGHLVDDKDAVAALSTVFQRLCERAMSEEASTKLISRHADI</sequence>
<dbReference type="SUPFAM" id="SSF47413">
    <property type="entry name" value="lambda repressor-like DNA-binding domains"/>
    <property type="match status" value="1"/>
</dbReference>
<dbReference type="SMART" id="SM00530">
    <property type="entry name" value="HTH_XRE"/>
    <property type="match status" value="1"/>
</dbReference>
<dbReference type="Proteomes" id="UP000199529">
    <property type="component" value="Unassembled WGS sequence"/>
</dbReference>
<dbReference type="GO" id="GO:0003677">
    <property type="term" value="F:DNA binding"/>
    <property type="evidence" value="ECO:0007669"/>
    <property type="project" value="InterPro"/>
</dbReference>
<accession>A0A1H2YVB5</accession>
<name>A0A1H2YVB5_9PSEU</name>
<protein>
    <submittedName>
        <fullName evidence="2">Helix-turn-helix domain-containing protein</fullName>
    </submittedName>
</protein>
<reference evidence="3" key="1">
    <citation type="submission" date="2016-10" db="EMBL/GenBank/DDBJ databases">
        <authorList>
            <person name="Varghese N."/>
            <person name="Submissions S."/>
        </authorList>
    </citation>
    <scope>NUCLEOTIDE SEQUENCE [LARGE SCALE GENOMIC DNA]</scope>
    <source>
        <strain evidence="3">CGMCC 4.3530</strain>
    </source>
</reference>
<evidence type="ECO:0000259" key="1">
    <source>
        <dbReference type="PROSITE" id="PS50943"/>
    </source>
</evidence>
<organism evidence="2 3">
    <name type="scientific">Saccharopolyspora shandongensis</name>
    <dbReference type="NCBI Taxonomy" id="418495"/>
    <lineage>
        <taxon>Bacteria</taxon>
        <taxon>Bacillati</taxon>
        <taxon>Actinomycetota</taxon>
        <taxon>Actinomycetes</taxon>
        <taxon>Pseudonocardiales</taxon>
        <taxon>Pseudonocardiaceae</taxon>
        <taxon>Saccharopolyspora</taxon>
    </lineage>
</organism>
<gene>
    <name evidence="2" type="ORF">SAMN05216215_1007175</name>
</gene>
<dbReference type="InterPro" id="IPR043917">
    <property type="entry name" value="DUF5753"/>
</dbReference>
<evidence type="ECO:0000313" key="3">
    <source>
        <dbReference type="Proteomes" id="UP000199529"/>
    </source>
</evidence>